<protein>
    <recommendedName>
        <fullName evidence="10">Peptidyl-prolyl cis-trans isomerase</fullName>
        <ecNumber evidence="10">5.2.1.8</ecNumber>
    </recommendedName>
</protein>
<dbReference type="SUPFAM" id="SSF54534">
    <property type="entry name" value="FKBP-like"/>
    <property type="match status" value="1"/>
</dbReference>
<keyword evidence="13" id="KW-1185">Reference proteome</keyword>
<dbReference type="RefSeq" id="WP_014959113.1">
    <property type="nucleotide sequence ID" value="NZ_FNLL01000008.1"/>
</dbReference>
<organism evidence="12 13">
    <name type="scientific">Desulfobacula phenolica</name>
    <dbReference type="NCBI Taxonomy" id="90732"/>
    <lineage>
        <taxon>Bacteria</taxon>
        <taxon>Pseudomonadati</taxon>
        <taxon>Thermodesulfobacteriota</taxon>
        <taxon>Desulfobacteria</taxon>
        <taxon>Desulfobacterales</taxon>
        <taxon>Desulfobacteraceae</taxon>
        <taxon>Desulfobacula</taxon>
    </lineage>
</organism>
<evidence type="ECO:0000256" key="4">
    <source>
        <dbReference type="ARBA" id="ARBA00022490"/>
    </source>
</evidence>
<keyword evidence="4" id="KW-0963">Cytoplasm</keyword>
<dbReference type="AlphaFoldDB" id="A0A1H2IF20"/>
<dbReference type="PANTHER" id="PTHR47861">
    <property type="entry name" value="FKBP-TYPE PEPTIDYL-PROLYL CIS-TRANS ISOMERASE SLYD"/>
    <property type="match status" value="1"/>
</dbReference>
<comment type="subcellular location">
    <subcellularLocation>
        <location evidence="2">Cytoplasm</location>
    </subcellularLocation>
</comment>
<keyword evidence="7 9" id="KW-0413">Isomerase</keyword>
<proteinExistence type="inferred from homology"/>
<evidence type="ECO:0000256" key="2">
    <source>
        <dbReference type="ARBA" id="ARBA00004496"/>
    </source>
</evidence>
<dbReference type="Pfam" id="PF00254">
    <property type="entry name" value="FKBP_C"/>
    <property type="match status" value="1"/>
</dbReference>
<comment type="catalytic activity">
    <reaction evidence="1 9 10">
        <text>[protein]-peptidylproline (omega=180) = [protein]-peptidylproline (omega=0)</text>
        <dbReference type="Rhea" id="RHEA:16237"/>
        <dbReference type="Rhea" id="RHEA-COMP:10747"/>
        <dbReference type="Rhea" id="RHEA-COMP:10748"/>
        <dbReference type="ChEBI" id="CHEBI:83833"/>
        <dbReference type="ChEBI" id="CHEBI:83834"/>
        <dbReference type="EC" id="5.2.1.8"/>
    </reaction>
</comment>
<comment type="function">
    <text evidence="8">Also involved in hydrogenase metallocenter assembly, probably by participating in the nickel insertion step. This function in hydrogenase biosynthesis requires chaperone activity and the presence of the metal-binding domain, but not PPIase activity.</text>
</comment>
<dbReference type="GO" id="GO:0003755">
    <property type="term" value="F:peptidyl-prolyl cis-trans isomerase activity"/>
    <property type="evidence" value="ECO:0007669"/>
    <property type="project" value="UniProtKB-UniRule"/>
</dbReference>
<evidence type="ECO:0000313" key="13">
    <source>
        <dbReference type="Proteomes" id="UP000199608"/>
    </source>
</evidence>
<dbReference type="GO" id="GO:0005737">
    <property type="term" value="C:cytoplasm"/>
    <property type="evidence" value="ECO:0007669"/>
    <property type="project" value="UniProtKB-SubCell"/>
</dbReference>
<feature type="domain" description="PPIase FKBP-type" evidence="11">
    <location>
        <begin position="8"/>
        <end position="82"/>
    </location>
</feature>
<dbReference type="EMBL" id="FNLL01000008">
    <property type="protein sequence ID" value="SDU42458.1"/>
    <property type="molecule type" value="Genomic_DNA"/>
</dbReference>
<evidence type="ECO:0000256" key="8">
    <source>
        <dbReference type="ARBA" id="ARBA00037071"/>
    </source>
</evidence>
<dbReference type="InterPro" id="IPR046357">
    <property type="entry name" value="PPIase_dom_sf"/>
</dbReference>
<evidence type="ECO:0000256" key="1">
    <source>
        <dbReference type="ARBA" id="ARBA00000971"/>
    </source>
</evidence>
<dbReference type="PROSITE" id="PS50059">
    <property type="entry name" value="FKBP_PPIASE"/>
    <property type="match status" value="1"/>
</dbReference>
<sequence>MTDTVKSGDTISVDYTGKFQTGKVFDSSQGQTPLKFTVGSGMLIKGFDQAVIGMKVGEKKTVVIKPEDGYGLRNEEHYVDIPKMHFPEEIPLEKGLQLELQDPQGQPVPAIVAEIGEESVKMDINHFLAGKTLEFDITIVETGLEPDFHGCGSGCGCDSGCGSDSDGGSDSNCGCDSGCCK</sequence>
<dbReference type="Gene3D" id="3.10.50.40">
    <property type="match status" value="1"/>
</dbReference>
<name>A0A1H2IF20_9BACT</name>
<evidence type="ECO:0000259" key="11">
    <source>
        <dbReference type="PROSITE" id="PS50059"/>
    </source>
</evidence>
<dbReference type="Proteomes" id="UP000199608">
    <property type="component" value="Unassembled WGS sequence"/>
</dbReference>
<gene>
    <name evidence="12" type="ORF">SAMN04487931_108122</name>
</gene>
<accession>A0A1H2IF20</accession>
<keyword evidence="5 9" id="KW-0697">Rotamase</keyword>
<evidence type="ECO:0000256" key="5">
    <source>
        <dbReference type="ARBA" id="ARBA00023110"/>
    </source>
</evidence>
<dbReference type="EC" id="5.2.1.8" evidence="10"/>
<evidence type="ECO:0000256" key="3">
    <source>
        <dbReference type="ARBA" id="ARBA00006577"/>
    </source>
</evidence>
<evidence type="ECO:0000256" key="6">
    <source>
        <dbReference type="ARBA" id="ARBA00023186"/>
    </source>
</evidence>
<evidence type="ECO:0000256" key="7">
    <source>
        <dbReference type="ARBA" id="ARBA00023235"/>
    </source>
</evidence>
<dbReference type="InterPro" id="IPR001179">
    <property type="entry name" value="PPIase_FKBP_dom"/>
</dbReference>
<dbReference type="GO" id="GO:0042026">
    <property type="term" value="P:protein refolding"/>
    <property type="evidence" value="ECO:0007669"/>
    <property type="project" value="UniProtKB-ARBA"/>
</dbReference>
<comment type="similarity">
    <text evidence="3 10">Belongs to the FKBP-type PPIase family.</text>
</comment>
<evidence type="ECO:0000256" key="10">
    <source>
        <dbReference type="RuleBase" id="RU003915"/>
    </source>
</evidence>
<evidence type="ECO:0000313" key="12">
    <source>
        <dbReference type="EMBL" id="SDU42458.1"/>
    </source>
</evidence>
<evidence type="ECO:0000256" key="9">
    <source>
        <dbReference type="PROSITE-ProRule" id="PRU00277"/>
    </source>
</evidence>
<reference evidence="13" key="1">
    <citation type="submission" date="2016-10" db="EMBL/GenBank/DDBJ databases">
        <authorList>
            <person name="Varghese N."/>
            <person name="Submissions S."/>
        </authorList>
    </citation>
    <scope>NUCLEOTIDE SEQUENCE [LARGE SCALE GENOMIC DNA]</scope>
    <source>
        <strain evidence="13">DSM 3384</strain>
    </source>
</reference>
<keyword evidence="6" id="KW-0143">Chaperone</keyword>
<dbReference type="PANTHER" id="PTHR47861:SF3">
    <property type="entry name" value="FKBP-TYPE PEPTIDYL-PROLYL CIS-TRANS ISOMERASE SLYD"/>
    <property type="match status" value="1"/>
</dbReference>